<keyword evidence="4" id="KW-1185">Reference proteome</keyword>
<protein>
    <recommendedName>
        <fullName evidence="5">Peptidase S58 DmpA</fullName>
    </recommendedName>
</protein>
<dbReference type="RefSeq" id="WP_095380894.1">
    <property type="nucleotide sequence ID" value="NZ_BMKF01000003.1"/>
</dbReference>
<comment type="similarity">
    <text evidence="1">Belongs to the peptidase S58 family.</text>
</comment>
<dbReference type="Gene3D" id="3.60.70.12">
    <property type="entry name" value="L-amino peptidase D-ALA esterase/amidase"/>
    <property type="match status" value="1"/>
</dbReference>
<dbReference type="PROSITE" id="PS51257">
    <property type="entry name" value="PROKAR_LIPOPROTEIN"/>
    <property type="match status" value="1"/>
</dbReference>
<accession>A0ABQ1JWB3</accession>
<dbReference type="PANTHER" id="PTHR36512:SF3">
    <property type="entry name" value="BLR5678 PROTEIN"/>
    <property type="match status" value="1"/>
</dbReference>
<sequence>MARSKSSFNLIRVLGTAAVMGLLSSCAATASPISAEPDSQDGLPALINDGFDSESVTRMDWPMLRIGTGQYEDGPTGLTVLRFGKKVNAAVDARGGGPGTVNAEYLKLGYVQPELDAIVLAGGSWYGLEAVTGANSALIDDRYRGGHWDNVGLVVGSIIYDFGGRRLNEIYPDKRLAQLALRAARTGVFPNGAYGAGRSAMNGGIFGCNARSGQGSAYRQIGDVKIAVFTVVNALGVVTDRDGNVVHCFKGDGWPENLKASDLMQSAPASLQPGWNGESERGDVERKNTTISVVVTNRSMSSAELQRLAVQVHTSMARGIQPFASEFDGDVLYAVSTNEVDEGPGAGLPSMEIGVTASELMWDAILAAVPATQVTQPLPDPGLVLPQSTLRAYEGTYRFSHFAELTVRLESGNLIAEASGERDIFQVKTGHPRPLLAASKDTFTVERGRYPFAVKFERDKVIVNPGRWQQVGHRVSD</sequence>
<evidence type="ECO:0008006" key="5">
    <source>
        <dbReference type="Google" id="ProtNLM"/>
    </source>
</evidence>
<dbReference type="SUPFAM" id="SSF56266">
    <property type="entry name" value="DmpA/ArgJ-like"/>
    <property type="match status" value="1"/>
</dbReference>
<dbReference type="Proteomes" id="UP000628854">
    <property type="component" value="Unassembled WGS sequence"/>
</dbReference>
<reference evidence="4" key="1">
    <citation type="journal article" date="2019" name="Int. J. Syst. Evol. Microbiol.">
        <title>The Global Catalogue of Microorganisms (GCM) 10K type strain sequencing project: providing services to taxonomists for standard genome sequencing and annotation.</title>
        <authorList>
            <consortium name="The Broad Institute Genomics Platform"/>
            <consortium name="The Broad Institute Genome Sequencing Center for Infectious Disease"/>
            <person name="Wu L."/>
            <person name="Ma J."/>
        </authorList>
    </citation>
    <scope>NUCLEOTIDE SEQUENCE [LARGE SCALE GENOMIC DNA]</scope>
    <source>
        <strain evidence="4">CGMCC 1.15928</strain>
    </source>
</reference>
<keyword evidence="2" id="KW-0732">Signal</keyword>
<dbReference type="InterPro" id="IPR005321">
    <property type="entry name" value="Peptidase_S58_DmpA"/>
</dbReference>
<feature type="signal peptide" evidence="2">
    <location>
        <begin position="1"/>
        <end position="30"/>
    </location>
</feature>
<evidence type="ECO:0000256" key="1">
    <source>
        <dbReference type="ARBA" id="ARBA00007068"/>
    </source>
</evidence>
<evidence type="ECO:0000313" key="4">
    <source>
        <dbReference type="Proteomes" id="UP000628854"/>
    </source>
</evidence>
<name>A0ABQ1JWB3_9PROT</name>
<comment type="caution">
    <text evidence="3">The sequence shown here is derived from an EMBL/GenBank/DDBJ whole genome shotgun (WGS) entry which is preliminary data.</text>
</comment>
<dbReference type="InterPro" id="IPR016117">
    <property type="entry name" value="ArgJ-like_dom_sf"/>
</dbReference>
<dbReference type="PANTHER" id="PTHR36512">
    <property type="entry name" value="D-AMINOPEPTIDASE"/>
    <property type="match status" value="1"/>
</dbReference>
<feature type="chain" id="PRO_5047478177" description="Peptidase S58 DmpA" evidence="2">
    <location>
        <begin position="31"/>
        <end position="477"/>
    </location>
</feature>
<evidence type="ECO:0000313" key="3">
    <source>
        <dbReference type="EMBL" id="GGB80199.1"/>
    </source>
</evidence>
<dbReference type="EMBL" id="BMKF01000003">
    <property type="protein sequence ID" value="GGB80199.1"/>
    <property type="molecule type" value="Genomic_DNA"/>
</dbReference>
<gene>
    <name evidence="3" type="ORF">GCM10011503_31190</name>
</gene>
<organism evidence="3 4">
    <name type="scientific">Henriciella pelagia</name>
    <dbReference type="NCBI Taxonomy" id="1977912"/>
    <lineage>
        <taxon>Bacteria</taxon>
        <taxon>Pseudomonadati</taxon>
        <taxon>Pseudomonadota</taxon>
        <taxon>Alphaproteobacteria</taxon>
        <taxon>Hyphomonadales</taxon>
        <taxon>Hyphomonadaceae</taxon>
        <taxon>Henriciella</taxon>
    </lineage>
</organism>
<proteinExistence type="inferred from homology"/>
<evidence type="ECO:0000256" key="2">
    <source>
        <dbReference type="SAM" id="SignalP"/>
    </source>
</evidence>
<dbReference type="Pfam" id="PF03576">
    <property type="entry name" value="Peptidase_S58"/>
    <property type="match status" value="1"/>
</dbReference>